<dbReference type="PANTHER" id="PTHR48107">
    <property type="entry name" value="NADPH-DEPENDENT ALDEHYDE REDUCTASE-LIKE PROTEIN, CHLOROPLASTIC-RELATED"/>
    <property type="match status" value="1"/>
</dbReference>
<dbReference type="Gene3D" id="3.40.50.720">
    <property type="entry name" value="NAD(P)-binding Rossmann-like Domain"/>
    <property type="match status" value="1"/>
</dbReference>
<evidence type="ECO:0000313" key="4">
    <source>
        <dbReference type="EMBL" id="GAA3756881.1"/>
    </source>
</evidence>
<dbReference type="SUPFAM" id="SSF51735">
    <property type="entry name" value="NAD(P)-binding Rossmann-fold domains"/>
    <property type="match status" value="1"/>
</dbReference>
<sequence length="334" mass="35739">MNDKKNISRRSAITGMGAICLTTAFTPVLGADFKIDETTPSVLPEDPKTKYPQPPFKEQKQPWPGLVSKMDPRPDHGEKSYKGSGRLKGRKALITGGDSGMGRAAAIAYAREGADVAINYYPTEEEDAREVIQLIKAEGRKAIAIPGDLRDESFCKSLVDQAVKALGGLDIVINNAARQQTHESILDILTEDFDATMKTNIYAPFWIIKAALPHLKPGSSIIGTSSVQAYAPTEDLYDYAQTKAATTNYIKSLAKQLAPKGIRVNGVAPGPVWTPLQVSGGATMEKLKQFGGQTPLGRPGQPVELASIYVQLAAEDASYATGQIYGSSGGEGNP</sequence>
<dbReference type="Pfam" id="PF13561">
    <property type="entry name" value="adh_short_C2"/>
    <property type="match status" value="1"/>
</dbReference>
<feature type="region of interest" description="Disordered" evidence="3">
    <location>
        <begin position="37"/>
        <end position="84"/>
    </location>
</feature>
<dbReference type="PANTHER" id="PTHR48107:SF16">
    <property type="entry name" value="NADPH-DEPENDENT ALDEHYDE REDUCTASE 1, CHLOROPLASTIC"/>
    <property type="match status" value="1"/>
</dbReference>
<keyword evidence="2" id="KW-0560">Oxidoreductase</keyword>
<feature type="compositionally biased region" description="Basic and acidic residues" evidence="3">
    <location>
        <begin position="70"/>
        <end position="81"/>
    </location>
</feature>
<evidence type="ECO:0000256" key="3">
    <source>
        <dbReference type="SAM" id="MobiDB-lite"/>
    </source>
</evidence>
<dbReference type="PRINTS" id="PR00080">
    <property type="entry name" value="SDRFAMILY"/>
</dbReference>
<dbReference type="CDD" id="cd05355">
    <property type="entry name" value="SDR_c1"/>
    <property type="match status" value="1"/>
</dbReference>
<accession>A0ABP7G733</accession>
<evidence type="ECO:0000256" key="1">
    <source>
        <dbReference type="ARBA" id="ARBA00006484"/>
    </source>
</evidence>
<dbReference type="InterPro" id="IPR020904">
    <property type="entry name" value="Sc_DH/Rdtase_CS"/>
</dbReference>
<organism evidence="4 5">
    <name type="scientific">Flavobacterium ginsengiterrae</name>
    <dbReference type="NCBI Taxonomy" id="871695"/>
    <lineage>
        <taxon>Bacteria</taxon>
        <taxon>Pseudomonadati</taxon>
        <taxon>Bacteroidota</taxon>
        <taxon>Flavobacteriia</taxon>
        <taxon>Flavobacteriales</taxon>
        <taxon>Flavobacteriaceae</taxon>
        <taxon>Flavobacterium</taxon>
    </lineage>
</organism>
<reference evidence="5" key="1">
    <citation type="journal article" date="2019" name="Int. J. Syst. Evol. Microbiol.">
        <title>The Global Catalogue of Microorganisms (GCM) 10K type strain sequencing project: providing services to taxonomists for standard genome sequencing and annotation.</title>
        <authorList>
            <consortium name="The Broad Institute Genomics Platform"/>
            <consortium name="The Broad Institute Genome Sequencing Center for Infectious Disease"/>
            <person name="Wu L."/>
            <person name="Ma J."/>
        </authorList>
    </citation>
    <scope>NUCLEOTIDE SEQUENCE [LARGE SCALE GENOMIC DNA]</scope>
    <source>
        <strain evidence="5">JCM 17337</strain>
    </source>
</reference>
<dbReference type="RefSeq" id="WP_345139521.1">
    <property type="nucleotide sequence ID" value="NZ_BAABDU010000002.1"/>
</dbReference>
<evidence type="ECO:0000313" key="5">
    <source>
        <dbReference type="Proteomes" id="UP001500748"/>
    </source>
</evidence>
<dbReference type="PRINTS" id="PR00081">
    <property type="entry name" value="GDHRDH"/>
</dbReference>
<evidence type="ECO:0000256" key="2">
    <source>
        <dbReference type="ARBA" id="ARBA00023002"/>
    </source>
</evidence>
<dbReference type="EMBL" id="BAABDU010000002">
    <property type="protein sequence ID" value="GAA3756881.1"/>
    <property type="molecule type" value="Genomic_DNA"/>
</dbReference>
<gene>
    <name evidence="4" type="ORF">GCM10022423_03890</name>
</gene>
<dbReference type="PROSITE" id="PS00061">
    <property type="entry name" value="ADH_SHORT"/>
    <property type="match status" value="1"/>
</dbReference>
<comment type="similarity">
    <text evidence="1">Belongs to the short-chain dehydrogenases/reductases (SDR) family.</text>
</comment>
<dbReference type="InterPro" id="IPR002347">
    <property type="entry name" value="SDR_fam"/>
</dbReference>
<dbReference type="Proteomes" id="UP001500748">
    <property type="component" value="Unassembled WGS sequence"/>
</dbReference>
<keyword evidence="5" id="KW-1185">Reference proteome</keyword>
<comment type="caution">
    <text evidence="4">The sequence shown here is derived from an EMBL/GenBank/DDBJ whole genome shotgun (WGS) entry which is preliminary data.</text>
</comment>
<name>A0ABP7G733_9FLAO</name>
<proteinExistence type="inferred from homology"/>
<dbReference type="InterPro" id="IPR036291">
    <property type="entry name" value="NAD(P)-bd_dom_sf"/>
</dbReference>
<protein>
    <submittedName>
        <fullName evidence="4">SDR family oxidoreductase</fullName>
    </submittedName>
</protein>